<gene>
    <name evidence="1" type="ORF">AVEN_148012_1</name>
</gene>
<dbReference type="Proteomes" id="UP000499080">
    <property type="component" value="Unassembled WGS sequence"/>
</dbReference>
<name>A0A4Y2S1T7_ARAVE</name>
<keyword evidence="2" id="KW-1185">Reference proteome</keyword>
<reference evidence="1 2" key="1">
    <citation type="journal article" date="2019" name="Sci. Rep.">
        <title>Orb-weaving spider Araneus ventricosus genome elucidates the spidroin gene catalogue.</title>
        <authorList>
            <person name="Kono N."/>
            <person name="Nakamura H."/>
            <person name="Ohtoshi R."/>
            <person name="Moran D.A.P."/>
            <person name="Shinohara A."/>
            <person name="Yoshida Y."/>
            <person name="Fujiwara M."/>
            <person name="Mori M."/>
            <person name="Tomita M."/>
            <person name="Arakawa K."/>
        </authorList>
    </citation>
    <scope>NUCLEOTIDE SEQUENCE [LARGE SCALE GENOMIC DNA]</scope>
</reference>
<sequence>MSSPFQNQESHHPVDSREKNAALRVSRMPNLHILYPVNRFGFALNFDKWLPGQAGFTERLYVWCVVELNPQEGAPTQLWSSCRYEFVNRWMRVSISGSGLSGSVRFRWGSPYFGRSCGHQGRPPLVAPRFRQGSARGRRPHDHPVLRAGQLQVRPKTSYLLQTGH</sequence>
<evidence type="ECO:0000313" key="1">
    <source>
        <dbReference type="EMBL" id="GBN81419.1"/>
    </source>
</evidence>
<protein>
    <submittedName>
        <fullName evidence="1">Uncharacterized protein</fullName>
    </submittedName>
</protein>
<dbReference type="AlphaFoldDB" id="A0A4Y2S1T7"/>
<evidence type="ECO:0000313" key="2">
    <source>
        <dbReference type="Proteomes" id="UP000499080"/>
    </source>
</evidence>
<comment type="caution">
    <text evidence="1">The sequence shown here is derived from an EMBL/GenBank/DDBJ whole genome shotgun (WGS) entry which is preliminary data.</text>
</comment>
<accession>A0A4Y2S1T7</accession>
<organism evidence="1 2">
    <name type="scientific">Araneus ventricosus</name>
    <name type="common">Orbweaver spider</name>
    <name type="synonym">Epeira ventricosa</name>
    <dbReference type="NCBI Taxonomy" id="182803"/>
    <lineage>
        <taxon>Eukaryota</taxon>
        <taxon>Metazoa</taxon>
        <taxon>Ecdysozoa</taxon>
        <taxon>Arthropoda</taxon>
        <taxon>Chelicerata</taxon>
        <taxon>Arachnida</taxon>
        <taxon>Araneae</taxon>
        <taxon>Araneomorphae</taxon>
        <taxon>Entelegynae</taxon>
        <taxon>Araneoidea</taxon>
        <taxon>Araneidae</taxon>
        <taxon>Araneus</taxon>
    </lineage>
</organism>
<proteinExistence type="predicted"/>
<dbReference type="EMBL" id="BGPR01019258">
    <property type="protein sequence ID" value="GBN81419.1"/>
    <property type="molecule type" value="Genomic_DNA"/>
</dbReference>